<dbReference type="OrthoDB" id="3564303at2759"/>
<reference evidence="2" key="1">
    <citation type="submission" date="2020-01" db="EMBL/GenBank/DDBJ databases">
        <title>Identification and distribution of gene clusters putatively required for synthesis of sphingolipid metabolism inhibitors in phylogenetically diverse species of the filamentous fungus Fusarium.</title>
        <authorList>
            <person name="Kim H.-S."/>
            <person name="Busman M."/>
            <person name="Brown D.W."/>
            <person name="Divon H."/>
            <person name="Uhlig S."/>
            <person name="Proctor R.H."/>
        </authorList>
    </citation>
    <scope>NUCLEOTIDE SEQUENCE</scope>
    <source>
        <strain evidence="2">NRRL 53441</strain>
    </source>
</reference>
<feature type="region of interest" description="Disordered" evidence="1">
    <location>
        <begin position="86"/>
        <end position="106"/>
    </location>
</feature>
<name>A0A8H4JCG0_9HYPO</name>
<dbReference type="Proteomes" id="UP000605986">
    <property type="component" value="Unassembled WGS sequence"/>
</dbReference>
<accession>A0A8H4JCG0</accession>
<protein>
    <submittedName>
        <fullName evidence="2">Uncharacterized protein</fullName>
    </submittedName>
</protein>
<evidence type="ECO:0000313" key="3">
    <source>
        <dbReference type="Proteomes" id="UP000605986"/>
    </source>
</evidence>
<proteinExistence type="predicted"/>
<feature type="compositionally biased region" description="Basic and acidic residues" evidence="1">
    <location>
        <begin position="93"/>
        <end position="106"/>
    </location>
</feature>
<evidence type="ECO:0000313" key="2">
    <source>
        <dbReference type="EMBL" id="KAF4418593.1"/>
    </source>
</evidence>
<feature type="compositionally biased region" description="Basic and acidic residues" evidence="1">
    <location>
        <begin position="20"/>
        <end position="29"/>
    </location>
</feature>
<comment type="caution">
    <text evidence="2">The sequence shown here is derived from an EMBL/GenBank/DDBJ whole genome shotgun (WGS) entry which is preliminary data.</text>
</comment>
<dbReference type="AlphaFoldDB" id="A0A8H4JCG0"/>
<dbReference type="EMBL" id="JAADJG010001303">
    <property type="protein sequence ID" value="KAF4418593.1"/>
    <property type="molecule type" value="Genomic_DNA"/>
</dbReference>
<feature type="compositionally biased region" description="Polar residues" evidence="1">
    <location>
        <begin position="1"/>
        <end position="10"/>
    </location>
</feature>
<sequence length="329" mass="38023">MNSALPTTLYSPERRRRKGKDNGEPRPDGYRYSIDTQDTKKFGCPFFLTKPHLFPQCGSFRLSRPCDVKTHLGRCHLLRDVRLDPNRTPIPGDKTKNKEKMEEPGTCTEERDIKLYHAPCRMEFFGSDADWNLEQHTRYCNLQTGADDTGMLLPLEFKMIGDQPKIAKANDFAKWYAIWEVCFPVTQAAIPRTKPASPYIEIPRTRLEHENIFHWALDVPQLSVEYQSLIFDRIMSRFYPSDVQTNAHVQEPGMLQQQEARLDVYGSSTSYPYFPLQSTQIVEEPSYMTHAPSVPLDELQPMQQPAALNPFGQFPTDDNANVYQYGFYH</sequence>
<feature type="region of interest" description="Disordered" evidence="1">
    <location>
        <begin position="1"/>
        <end position="32"/>
    </location>
</feature>
<organism evidence="2 3">
    <name type="scientific">Fusarium austroafricanum</name>
    <dbReference type="NCBI Taxonomy" id="2364996"/>
    <lineage>
        <taxon>Eukaryota</taxon>
        <taxon>Fungi</taxon>
        <taxon>Dikarya</taxon>
        <taxon>Ascomycota</taxon>
        <taxon>Pezizomycotina</taxon>
        <taxon>Sordariomycetes</taxon>
        <taxon>Hypocreomycetidae</taxon>
        <taxon>Hypocreales</taxon>
        <taxon>Nectriaceae</taxon>
        <taxon>Fusarium</taxon>
        <taxon>Fusarium concolor species complex</taxon>
    </lineage>
</organism>
<keyword evidence="3" id="KW-1185">Reference proteome</keyword>
<gene>
    <name evidence="2" type="ORF">F53441_14469</name>
</gene>
<evidence type="ECO:0000256" key="1">
    <source>
        <dbReference type="SAM" id="MobiDB-lite"/>
    </source>
</evidence>